<dbReference type="SMART" id="SM00499">
    <property type="entry name" value="AAI"/>
    <property type="match status" value="1"/>
</dbReference>
<evidence type="ECO:0000256" key="1">
    <source>
        <dbReference type="ARBA" id="ARBA00009748"/>
    </source>
</evidence>
<dbReference type="CDD" id="cd01960">
    <property type="entry name" value="nsLTP1"/>
    <property type="match status" value="1"/>
</dbReference>
<dbReference type="GO" id="GO:0006869">
    <property type="term" value="P:lipid transport"/>
    <property type="evidence" value="ECO:0007669"/>
    <property type="project" value="InterPro"/>
</dbReference>
<dbReference type="AlphaFoldDB" id="A0A059BZW8"/>
<dbReference type="Gramene" id="KCW71504">
    <property type="protein sequence ID" value="KCW71504"/>
    <property type="gene ID" value="EUGRSUZ_E00056"/>
</dbReference>
<sequence>GRRSGNADSLGFLILTTVLVFSKSAFGHVLSTPPTPPPSPSLLAHPKLTFTDPLTLPPSPSRLAPLCITAVAELSPCLPFLRGECSTPSKSCCTGMVDMSNKAKSKGDRQAICGCLKKALANVKYQPQLISVLPKNCGASITLPSIDSKTDCSK</sequence>
<name>A0A059BZW8_EUCGR</name>
<dbReference type="STRING" id="71139.A0A059BZW8"/>
<evidence type="ECO:0000256" key="2">
    <source>
        <dbReference type="RuleBase" id="RU000628"/>
    </source>
</evidence>
<dbReference type="EMBL" id="KK198757">
    <property type="protein sequence ID" value="KCW71504.1"/>
    <property type="molecule type" value="Genomic_DNA"/>
</dbReference>
<dbReference type="InterPro" id="IPR000528">
    <property type="entry name" value="Plant_nsLTP"/>
</dbReference>
<feature type="chain" id="PRO_5001574773" description="Non-specific lipid-transfer protein" evidence="3">
    <location>
        <begin position="28"/>
        <end position="154"/>
    </location>
</feature>
<reference evidence="5" key="1">
    <citation type="submission" date="2013-07" db="EMBL/GenBank/DDBJ databases">
        <title>The genome of Eucalyptus grandis.</title>
        <authorList>
            <person name="Schmutz J."/>
            <person name="Hayes R."/>
            <person name="Myburg A."/>
            <person name="Tuskan G."/>
            <person name="Grattapaglia D."/>
            <person name="Rokhsar D.S."/>
        </authorList>
    </citation>
    <scope>NUCLEOTIDE SEQUENCE</scope>
    <source>
        <tissue evidence="5">Leaf extractions</tissue>
    </source>
</reference>
<dbReference type="PRINTS" id="PR00382">
    <property type="entry name" value="LIPIDTRNSFER"/>
</dbReference>
<evidence type="ECO:0000313" key="5">
    <source>
        <dbReference type="EMBL" id="KCW71504.1"/>
    </source>
</evidence>
<dbReference type="PANTHER" id="PTHR33076">
    <property type="entry name" value="NON-SPECIFIC LIPID-TRANSFER PROTEIN 2-RELATED"/>
    <property type="match status" value="1"/>
</dbReference>
<evidence type="ECO:0000256" key="3">
    <source>
        <dbReference type="SAM" id="SignalP"/>
    </source>
</evidence>
<feature type="non-terminal residue" evidence="5">
    <location>
        <position position="1"/>
    </location>
</feature>
<keyword evidence="2" id="KW-0446">Lipid-binding</keyword>
<dbReference type="SUPFAM" id="SSF47699">
    <property type="entry name" value="Bifunctional inhibitor/lipid-transfer protein/seed storage 2S albumin"/>
    <property type="match status" value="1"/>
</dbReference>
<keyword evidence="2" id="KW-0813">Transport</keyword>
<comment type="similarity">
    <text evidence="1 2">Belongs to the plant LTP family.</text>
</comment>
<keyword evidence="3" id="KW-0732">Signal</keyword>
<gene>
    <name evidence="5" type="ORF">EUGRSUZ_E00056</name>
</gene>
<protein>
    <recommendedName>
        <fullName evidence="2">Non-specific lipid-transfer protein</fullName>
    </recommendedName>
</protein>
<organism evidence="5">
    <name type="scientific">Eucalyptus grandis</name>
    <name type="common">Flooded gum</name>
    <dbReference type="NCBI Taxonomy" id="71139"/>
    <lineage>
        <taxon>Eukaryota</taxon>
        <taxon>Viridiplantae</taxon>
        <taxon>Streptophyta</taxon>
        <taxon>Embryophyta</taxon>
        <taxon>Tracheophyta</taxon>
        <taxon>Spermatophyta</taxon>
        <taxon>Magnoliopsida</taxon>
        <taxon>eudicotyledons</taxon>
        <taxon>Gunneridae</taxon>
        <taxon>Pentapetalae</taxon>
        <taxon>rosids</taxon>
        <taxon>malvids</taxon>
        <taxon>Myrtales</taxon>
        <taxon>Myrtaceae</taxon>
        <taxon>Myrtoideae</taxon>
        <taxon>Eucalypteae</taxon>
        <taxon>Eucalyptus</taxon>
    </lineage>
</organism>
<feature type="domain" description="Bifunctional inhibitor/plant lipid transfer protein/seed storage helical" evidence="4">
    <location>
        <begin position="67"/>
        <end position="152"/>
    </location>
</feature>
<dbReference type="Gene3D" id="1.10.110.10">
    <property type="entry name" value="Plant lipid-transfer and hydrophobic proteins"/>
    <property type="match status" value="1"/>
</dbReference>
<dbReference type="GO" id="GO:0008289">
    <property type="term" value="F:lipid binding"/>
    <property type="evidence" value="ECO:0007669"/>
    <property type="project" value="UniProtKB-KW"/>
</dbReference>
<dbReference type="InterPro" id="IPR016140">
    <property type="entry name" value="Bifunc_inhib/LTP/seed_store"/>
</dbReference>
<dbReference type="InterPro" id="IPR036312">
    <property type="entry name" value="Bifun_inhib/LTP/seed_sf"/>
</dbReference>
<feature type="signal peptide" evidence="3">
    <location>
        <begin position="1"/>
        <end position="27"/>
    </location>
</feature>
<dbReference type="Pfam" id="PF00234">
    <property type="entry name" value="Tryp_alpha_amyl"/>
    <property type="match status" value="1"/>
</dbReference>
<comment type="function">
    <text evidence="2">Plant non-specific lipid-transfer proteins transfer phospholipids as well as galactolipids across membranes. May play a role in wax or cutin deposition in the cell walls of expanding epidermal cells and certain secretory tissues.</text>
</comment>
<evidence type="ECO:0000259" key="4">
    <source>
        <dbReference type="SMART" id="SM00499"/>
    </source>
</evidence>
<dbReference type="InParanoid" id="A0A059BZW8"/>
<accession>A0A059BZW8</accession>
<dbReference type="OMA" id="PSKSCCT"/>
<proteinExistence type="inferred from homology"/>